<dbReference type="InterPro" id="IPR011201">
    <property type="entry name" value="Zinc-ribbon_6_bact"/>
</dbReference>
<evidence type="ECO:0000259" key="1">
    <source>
        <dbReference type="Pfam" id="PF10005"/>
    </source>
</evidence>
<dbReference type="InterPro" id="IPR024079">
    <property type="entry name" value="MetalloPept_cat_dom_sf"/>
</dbReference>
<dbReference type="Proteomes" id="UP000563898">
    <property type="component" value="Unassembled WGS sequence"/>
</dbReference>
<dbReference type="RefSeq" id="WP_006372579.1">
    <property type="nucleotide sequence ID" value="NZ_CP116236.1"/>
</dbReference>
<dbReference type="Pfam" id="PF10005">
    <property type="entry name" value="Zn_ribbon_DZR_6"/>
    <property type="match status" value="1"/>
</dbReference>
<evidence type="ECO:0000313" key="2">
    <source>
        <dbReference type="EMBL" id="NKY00221.1"/>
    </source>
</evidence>
<accession>A0A846WIL1</accession>
<name>A0A846WIL1_9ACTN</name>
<dbReference type="InterPro" id="IPR031321">
    <property type="entry name" value="UCP012641"/>
</dbReference>
<dbReference type="Pfam" id="PF15887">
    <property type="entry name" value="Peptidase_Mx"/>
    <property type="match status" value="1"/>
</dbReference>
<organism evidence="2 3">
    <name type="scientific">Gordonia polyisoprenivorans</name>
    <dbReference type="NCBI Taxonomy" id="84595"/>
    <lineage>
        <taxon>Bacteria</taxon>
        <taxon>Bacillati</taxon>
        <taxon>Actinomycetota</taxon>
        <taxon>Actinomycetes</taxon>
        <taxon>Mycobacteriales</taxon>
        <taxon>Gordoniaceae</taxon>
        <taxon>Gordonia</taxon>
    </lineage>
</organism>
<feature type="domain" description="Zinc-ribbon" evidence="1">
    <location>
        <begin position="5"/>
        <end position="70"/>
    </location>
</feature>
<dbReference type="Gene3D" id="3.40.390.10">
    <property type="entry name" value="Collagenase (Catalytic Domain)"/>
    <property type="match status" value="1"/>
</dbReference>
<dbReference type="GO" id="GO:0008237">
    <property type="term" value="F:metallopeptidase activity"/>
    <property type="evidence" value="ECO:0007669"/>
    <property type="project" value="InterPro"/>
</dbReference>
<proteinExistence type="predicted"/>
<gene>
    <name evidence="2" type="ORF">HGA05_01315</name>
</gene>
<reference evidence="2 3" key="1">
    <citation type="submission" date="2020-04" db="EMBL/GenBank/DDBJ databases">
        <title>MicrobeNet Type strains.</title>
        <authorList>
            <person name="Nicholson A.C."/>
        </authorList>
    </citation>
    <scope>NUCLEOTIDE SEQUENCE [LARGE SCALE GENOMIC DNA]</scope>
    <source>
        <strain evidence="2 3">ATCC BAA-14</strain>
    </source>
</reference>
<sequence>MRALTCPICNALSGFENQNCPRCGTSVGVHLPSRSLVVASEDGVDIDGRHWERCSSWSRTGCNWMTPSEVGEGEIGLRGLCFPDSLVRRQPDPSDTIAVEKLAPTTFDLRMVIYQLADLGLPIEPYWRTKGGLAFDLLSSLSEGKQVIIGHAGGVITIDLAETLDAHRERLRVSLGEPYRTMVGHFRHETGHYYQHVLVETGDGADRYLARCREIFGDERASYSDALDRHYRHGPPANWRDSFISEYATMHPWEDFAECFAHYLHITGTIDTARESGLMLESDQVRFSMDRDIVPLATYADQPIEKLLYDWKWLSTMFNRVNQAMGSPPLYPFDIPQPVVRKLGFVHRVIRESTKRNPVTDPMVAEPAVS</sequence>
<protein>
    <recommendedName>
        <fullName evidence="1">Zinc-ribbon domain-containing protein</fullName>
    </recommendedName>
</protein>
<evidence type="ECO:0000313" key="3">
    <source>
        <dbReference type="Proteomes" id="UP000563898"/>
    </source>
</evidence>
<dbReference type="PIRSF" id="PIRSF012641">
    <property type="entry name" value="UCP012641"/>
    <property type="match status" value="1"/>
</dbReference>
<comment type="caution">
    <text evidence="2">The sequence shown here is derived from an EMBL/GenBank/DDBJ whole genome shotgun (WGS) entry which is preliminary data.</text>
</comment>
<dbReference type="AlphaFoldDB" id="A0A846WIL1"/>
<dbReference type="EMBL" id="JAAXPC010000001">
    <property type="protein sequence ID" value="NKY00221.1"/>
    <property type="molecule type" value="Genomic_DNA"/>
</dbReference>